<dbReference type="EMBL" id="BARW01015975">
    <property type="protein sequence ID" value="GAJ00885.1"/>
    <property type="molecule type" value="Genomic_DNA"/>
</dbReference>
<evidence type="ECO:0000313" key="1">
    <source>
        <dbReference type="EMBL" id="GAJ00885.1"/>
    </source>
</evidence>
<accession>X1V7C8</accession>
<sequence>PSLTQKAAAVTTGGPSKKEMVAFCLQGMRGPM</sequence>
<reference evidence="1" key="1">
    <citation type="journal article" date="2014" name="Front. Microbiol.">
        <title>High frequency of phylogenetically diverse reductive dehalogenase-homologous genes in deep subseafloor sedimentary metagenomes.</title>
        <authorList>
            <person name="Kawai M."/>
            <person name="Futagami T."/>
            <person name="Toyoda A."/>
            <person name="Takaki Y."/>
            <person name="Nishi S."/>
            <person name="Hori S."/>
            <person name="Arai W."/>
            <person name="Tsubouchi T."/>
            <person name="Morono Y."/>
            <person name="Uchiyama I."/>
            <person name="Ito T."/>
            <person name="Fujiyama A."/>
            <person name="Inagaki F."/>
            <person name="Takami H."/>
        </authorList>
    </citation>
    <scope>NUCLEOTIDE SEQUENCE</scope>
    <source>
        <strain evidence="1">Expedition CK06-06</strain>
    </source>
</reference>
<proteinExistence type="predicted"/>
<feature type="non-terminal residue" evidence="1">
    <location>
        <position position="1"/>
    </location>
</feature>
<comment type="caution">
    <text evidence="1">The sequence shown here is derived from an EMBL/GenBank/DDBJ whole genome shotgun (WGS) entry which is preliminary data.</text>
</comment>
<dbReference type="AlphaFoldDB" id="X1V7C8"/>
<organism evidence="1">
    <name type="scientific">marine sediment metagenome</name>
    <dbReference type="NCBI Taxonomy" id="412755"/>
    <lineage>
        <taxon>unclassified sequences</taxon>
        <taxon>metagenomes</taxon>
        <taxon>ecological metagenomes</taxon>
    </lineage>
</organism>
<gene>
    <name evidence="1" type="ORF">S12H4_27923</name>
</gene>
<name>X1V7C8_9ZZZZ</name>
<protein>
    <submittedName>
        <fullName evidence="1">Uncharacterized protein</fullName>
    </submittedName>
</protein>